<feature type="transmembrane region" description="Helical" evidence="5">
    <location>
        <begin position="31"/>
        <end position="55"/>
    </location>
</feature>
<dbReference type="PANTHER" id="PTHR12714:SF24">
    <property type="entry name" value="SLR1182 PROTEIN"/>
    <property type="match status" value="1"/>
</dbReference>
<evidence type="ECO:0000256" key="1">
    <source>
        <dbReference type="ARBA" id="ARBA00004127"/>
    </source>
</evidence>
<dbReference type="Proteomes" id="UP000294841">
    <property type="component" value="Unassembled WGS sequence"/>
</dbReference>
<reference evidence="6 7" key="1">
    <citation type="submission" date="2019-03" db="EMBL/GenBank/DDBJ databases">
        <title>Genomic Encyclopedia of Type Strains, Phase IV (KMG-IV): sequencing the most valuable type-strain genomes for metagenomic binning, comparative biology and taxonomic classification.</title>
        <authorList>
            <person name="Goeker M."/>
        </authorList>
    </citation>
    <scope>NUCLEOTIDE SEQUENCE [LARGE SCALE GENOMIC DNA]</scope>
    <source>
        <strain evidence="6 7">DSM 28231</strain>
    </source>
</reference>
<evidence type="ECO:0000256" key="2">
    <source>
        <dbReference type="ARBA" id="ARBA00022692"/>
    </source>
</evidence>
<proteinExistence type="predicted"/>
<dbReference type="GO" id="GO:0008168">
    <property type="term" value="F:methyltransferase activity"/>
    <property type="evidence" value="ECO:0007669"/>
    <property type="project" value="UniProtKB-KW"/>
</dbReference>
<sequence length="145" mass="17011">MNSVKLPPPVIFIVCILIMYILPKFYLFDRYLYLVVSSLLLSSVFAITSVCQFIINKANISPINLNTDKFITTGIYRFTRNPMYLSLVLALVAWFFWLGNLLAIFGIVLFVILINYLQIKPEEKVLEKIFGQDYLIYKKKVRRWI</sequence>
<evidence type="ECO:0000313" key="7">
    <source>
        <dbReference type="Proteomes" id="UP000294841"/>
    </source>
</evidence>
<dbReference type="InterPro" id="IPR007318">
    <property type="entry name" value="Phopholipid_MeTrfase"/>
</dbReference>
<dbReference type="GO" id="GO:0012505">
    <property type="term" value="C:endomembrane system"/>
    <property type="evidence" value="ECO:0007669"/>
    <property type="project" value="UniProtKB-SubCell"/>
</dbReference>
<feature type="transmembrane region" description="Helical" evidence="5">
    <location>
        <begin position="84"/>
        <end position="117"/>
    </location>
</feature>
<dbReference type="OrthoDB" id="9811969at2"/>
<evidence type="ECO:0000256" key="5">
    <source>
        <dbReference type="SAM" id="Phobius"/>
    </source>
</evidence>
<evidence type="ECO:0000313" key="6">
    <source>
        <dbReference type="EMBL" id="TCP14196.1"/>
    </source>
</evidence>
<feature type="transmembrane region" description="Helical" evidence="5">
    <location>
        <begin position="6"/>
        <end position="22"/>
    </location>
</feature>
<accession>A0A4R2N2S7</accession>
<gene>
    <name evidence="6" type="ORF">EV697_101329</name>
</gene>
<comment type="caution">
    <text evidence="6">The sequence shown here is derived from an EMBL/GenBank/DDBJ whole genome shotgun (WGS) entry which is preliminary data.</text>
</comment>
<evidence type="ECO:0000256" key="3">
    <source>
        <dbReference type="ARBA" id="ARBA00022989"/>
    </source>
</evidence>
<keyword evidence="6" id="KW-0489">Methyltransferase</keyword>
<comment type="subcellular location">
    <subcellularLocation>
        <location evidence="1">Endomembrane system</location>
        <topology evidence="1">Multi-pass membrane protein</topology>
    </subcellularLocation>
</comment>
<dbReference type="Gene3D" id="1.20.120.1630">
    <property type="match status" value="1"/>
</dbReference>
<dbReference type="Pfam" id="PF04191">
    <property type="entry name" value="PEMT"/>
    <property type="match status" value="1"/>
</dbReference>
<dbReference type="PANTHER" id="PTHR12714">
    <property type="entry name" value="PROTEIN-S ISOPRENYLCYSTEINE O-METHYLTRANSFERASE"/>
    <property type="match status" value="1"/>
</dbReference>
<keyword evidence="4 5" id="KW-0472">Membrane</keyword>
<keyword evidence="7" id="KW-1185">Reference proteome</keyword>
<organism evidence="6 7">
    <name type="scientific">Bisgaardia hudsonensis</name>
    <dbReference type="NCBI Taxonomy" id="109472"/>
    <lineage>
        <taxon>Bacteria</taxon>
        <taxon>Pseudomonadati</taxon>
        <taxon>Pseudomonadota</taxon>
        <taxon>Gammaproteobacteria</taxon>
        <taxon>Pasteurellales</taxon>
        <taxon>Pasteurellaceae</taxon>
        <taxon>Bisgaardia</taxon>
    </lineage>
</organism>
<keyword evidence="3 5" id="KW-1133">Transmembrane helix</keyword>
<dbReference type="EMBL" id="SLXI01000001">
    <property type="protein sequence ID" value="TCP14196.1"/>
    <property type="molecule type" value="Genomic_DNA"/>
</dbReference>
<protein>
    <submittedName>
        <fullName evidence="6">Protein-S-isoprenylcysteine O-methyltransferase Ste14</fullName>
    </submittedName>
</protein>
<evidence type="ECO:0000256" key="4">
    <source>
        <dbReference type="ARBA" id="ARBA00023136"/>
    </source>
</evidence>
<dbReference type="GO" id="GO:0032259">
    <property type="term" value="P:methylation"/>
    <property type="evidence" value="ECO:0007669"/>
    <property type="project" value="UniProtKB-KW"/>
</dbReference>
<dbReference type="AlphaFoldDB" id="A0A4R2N2S7"/>
<keyword evidence="6" id="KW-0808">Transferase</keyword>
<keyword evidence="2 5" id="KW-0812">Transmembrane</keyword>
<name>A0A4R2N2S7_9PAST</name>